<evidence type="ECO:0000259" key="3">
    <source>
        <dbReference type="Pfam" id="PF06030"/>
    </source>
</evidence>
<feature type="transmembrane region" description="Helical" evidence="1">
    <location>
        <begin position="307"/>
        <end position="329"/>
    </location>
</feature>
<dbReference type="EMBL" id="JBHSSE010000025">
    <property type="protein sequence ID" value="MFC6202642.1"/>
    <property type="molecule type" value="Genomic_DNA"/>
</dbReference>
<keyword evidence="1" id="KW-1133">Transmembrane helix</keyword>
<evidence type="ECO:0000256" key="2">
    <source>
        <dbReference type="SAM" id="SignalP"/>
    </source>
</evidence>
<keyword evidence="1" id="KW-0472">Membrane</keyword>
<proteinExistence type="predicted"/>
<dbReference type="RefSeq" id="WP_137616504.1">
    <property type="nucleotide sequence ID" value="NZ_BJDI01000009.1"/>
</dbReference>
<gene>
    <name evidence="5" type="ORF">ACFP1L_12285</name>
</gene>
<feature type="domain" description="WxL Interacting Protein host binding" evidence="4">
    <location>
        <begin position="155"/>
        <end position="294"/>
    </location>
</feature>
<evidence type="ECO:0000259" key="4">
    <source>
        <dbReference type="Pfam" id="PF11797"/>
    </source>
</evidence>
<reference evidence="6" key="1">
    <citation type="journal article" date="2019" name="Int. J. Syst. Evol. Microbiol.">
        <title>The Global Catalogue of Microorganisms (GCM) 10K type strain sequencing project: providing services to taxonomists for standard genome sequencing and annotation.</title>
        <authorList>
            <consortium name="The Broad Institute Genomics Platform"/>
            <consortium name="The Broad Institute Genome Sequencing Center for Infectious Disease"/>
            <person name="Wu L."/>
            <person name="Ma J."/>
        </authorList>
    </citation>
    <scope>NUCLEOTIDE SEQUENCE [LARGE SCALE GENOMIC DNA]</scope>
    <source>
        <strain evidence="6">CCM 8930</strain>
    </source>
</reference>
<feature type="domain" description="WxL Interacting Protein peptidoglycan binding" evidence="3">
    <location>
        <begin position="28"/>
        <end position="146"/>
    </location>
</feature>
<accession>A0ABW1SMX2</accession>
<comment type="caution">
    <text evidence="5">The sequence shown here is derived from an EMBL/GenBank/DDBJ whole genome shotgun (WGS) entry which is preliminary data.</text>
</comment>
<keyword evidence="1" id="KW-0812">Transmembrane</keyword>
<protein>
    <submittedName>
        <fullName evidence="5">DUF916 and DUF3324 domain-containing protein</fullName>
    </submittedName>
</protein>
<evidence type="ECO:0000313" key="5">
    <source>
        <dbReference type="EMBL" id="MFC6202642.1"/>
    </source>
</evidence>
<keyword evidence="2" id="KW-0732">Signal</keyword>
<evidence type="ECO:0000256" key="1">
    <source>
        <dbReference type="SAM" id="Phobius"/>
    </source>
</evidence>
<feature type="signal peptide" evidence="2">
    <location>
        <begin position="1"/>
        <end position="23"/>
    </location>
</feature>
<dbReference type="InterPro" id="IPR021759">
    <property type="entry name" value="WxLIP_HBD"/>
</dbReference>
<feature type="chain" id="PRO_5047540509" evidence="2">
    <location>
        <begin position="24"/>
        <end position="339"/>
    </location>
</feature>
<keyword evidence="6" id="KW-1185">Reference proteome</keyword>
<dbReference type="Pfam" id="PF11797">
    <property type="entry name" value="WxLIP_HBD"/>
    <property type="match status" value="1"/>
</dbReference>
<sequence>MKRWVVGILAGISLLMGGLTAQAESNHFSAQAVLPDNQIDKKVTYFDLLVKPGETQKVTVKINNGDTKSHQYDVQTHLATTSDNGNVVYDSTGKHADDSLQFNLAPATSTVKTLTVPAKQSLLVNMNVKIPAKQFPGVALGGINVTQHVANDGKKKGVSIQNQFGYTIGLQLREVKTLTVKPDLKLLAAGPIQVNYRNYIAAKLQNPRAVIMRDFKVDGYVTKKGDAKKMLKTVKDKMTMAPNSHFNYALGDGTKQLEAGHYVMHIKASAENGKYQWNLSKPFTITAKKASDMNGASIYKPEKTTNWTLVAILAAIIIILIGLLIWVILKNRRRDEDEK</sequence>
<organism evidence="5 6">
    <name type="scientific">Lactiplantibacillus nangangensis</name>
    <dbReference type="NCBI Taxonomy" id="2559917"/>
    <lineage>
        <taxon>Bacteria</taxon>
        <taxon>Bacillati</taxon>
        <taxon>Bacillota</taxon>
        <taxon>Bacilli</taxon>
        <taxon>Lactobacillales</taxon>
        <taxon>Lactobacillaceae</taxon>
        <taxon>Lactiplantibacillus</taxon>
    </lineage>
</organism>
<dbReference type="Proteomes" id="UP001596171">
    <property type="component" value="Unassembled WGS sequence"/>
</dbReference>
<name>A0ABW1SMX2_9LACO</name>
<dbReference type="Pfam" id="PF06030">
    <property type="entry name" value="WxLIP_PGBD"/>
    <property type="match status" value="1"/>
</dbReference>
<evidence type="ECO:0000313" key="6">
    <source>
        <dbReference type="Proteomes" id="UP001596171"/>
    </source>
</evidence>
<dbReference type="InterPro" id="IPR010317">
    <property type="entry name" value="WxLIP_PGBD"/>
</dbReference>